<evidence type="ECO:0000256" key="11">
    <source>
        <dbReference type="HAMAP-Rule" id="MF_01463"/>
    </source>
</evidence>
<evidence type="ECO:0000259" key="13">
    <source>
        <dbReference type="Pfam" id="PF13721"/>
    </source>
</evidence>
<accession>A0A969W7L1</accession>
<dbReference type="NCBIfam" id="TIGR01129">
    <property type="entry name" value="secD"/>
    <property type="match status" value="1"/>
</dbReference>
<evidence type="ECO:0000313" key="17">
    <source>
        <dbReference type="Proteomes" id="UP000653472"/>
    </source>
</evidence>
<dbReference type="GO" id="GO:0005886">
    <property type="term" value="C:plasma membrane"/>
    <property type="evidence" value="ECO:0007669"/>
    <property type="project" value="UniProtKB-SubCell"/>
</dbReference>
<keyword evidence="7 11" id="KW-0811">Translocation</keyword>
<dbReference type="FunFam" id="3.30.70.3400:FF:000003">
    <property type="entry name" value="Preprotein translocase subunit SecD"/>
    <property type="match status" value="1"/>
</dbReference>
<keyword evidence="5 11" id="KW-0653">Protein transport</keyword>
<feature type="transmembrane region" description="Helical" evidence="11">
    <location>
        <begin position="479"/>
        <end position="501"/>
    </location>
</feature>
<comment type="caution">
    <text evidence="16">The sequence shown here is derived from an EMBL/GenBank/DDBJ whole genome shotgun (WGS) entry which is preliminary data.</text>
</comment>
<evidence type="ECO:0000256" key="4">
    <source>
        <dbReference type="ARBA" id="ARBA00022692"/>
    </source>
</evidence>
<dbReference type="InterPro" id="IPR027398">
    <property type="entry name" value="SecD-TM"/>
</dbReference>
<dbReference type="InterPro" id="IPR005791">
    <property type="entry name" value="SecD"/>
</dbReference>
<dbReference type="PRINTS" id="PR00702">
    <property type="entry name" value="ACRIFLAVINRP"/>
</dbReference>
<feature type="transmembrane region" description="Helical" evidence="11">
    <location>
        <begin position="550"/>
        <end position="573"/>
    </location>
</feature>
<sequence length="617" mass="66354">MKPYSTWKYALLIVALLFGLVYAAPNLYGDDPSVQISLENGDPLPSDLGDKVAAALKSADLTPKSSEVEGGQWVVRMPSSDTQLKAADELKQALGSSYVVALNLASKTPTWLRDIGAKPMNLGLDLRGGVHFLLEVDIDDVRKKAVDRILQDVPALLRKDDIRYTGRRETDTAGILTFADSERLDAARNAISKEFTEYKLTTPPDNPLELQIQLSDAEAKRIVDFAVQQNLTTLRNRVNQLGVAEPLVQRQGQNRIVVQLPGVQDTTRVKDLLGATATLEYRAVADGDAQTAAATGAVPAGTELFYMRDTHQPVLLKREVIAGGDNLVDAASTVDQDGSPAVSVTLDAGAAKRMFEFTQKNVGKPMAVLFKERQVVTNYNAKGEAIREHREVEEVISVATIRGVFGKRFQTTGLTSQEAHKLALLLKAGALAAPVDIVEERTVGPSLGADNIRQGFTAAALGLALVAVFMVLYYRVFGLFAVSALLLNLLLLVAVLSVIQATLTMPGIAGVVLHMGIAVDANVLIYERIREELRNGAKPHSAIEAGYERAFLTIADANVTVLIGTVVLFALGAGPVKGFAVTLAIGIITSQFTAIVGSRALAQLCFAKRPLKNVPIW</sequence>
<dbReference type="EMBL" id="JAAVXB010000002">
    <property type="protein sequence ID" value="NKF21882.1"/>
    <property type="molecule type" value="Genomic_DNA"/>
</dbReference>
<dbReference type="FunFam" id="1.20.1640.10:FF:000004">
    <property type="entry name" value="Protein translocase subunit SecD"/>
    <property type="match status" value="1"/>
</dbReference>
<comment type="function">
    <text evidence="11">Part of the Sec protein translocase complex. Interacts with the SecYEG preprotein conducting channel. SecDF uses the proton motive force (PMF) to complete protein translocation after the ATP-dependent function of SecA.</text>
</comment>
<reference evidence="16" key="1">
    <citation type="submission" date="2020-03" db="EMBL/GenBank/DDBJ databases">
        <title>Solimonas marina sp. nov., isolated from deep seawater of the Pacific Ocean.</title>
        <authorList>
            <person name="Liu X."/>
            <person name="Lai Q."/>
            <person name="Sun F."/>
            <person name="Gai Y."/>
            <person name="Li G."/>
            <person name="Shao Z."/>
        </authorList>
    </citation>
    <scope>NUCLEOTIDE SEQUENCE</scope>
    <source>
        <strain evidence="16">C16B3</strain>
    </source>
</reference>
<name>A0A969W7L1_9GAMM</name>
<dbReference type="GO" id="GO:0006605">
    <property type="term" value="P:protein targeting"/>
    <property type="evidence" value="ECO:0007669"/>
    <property type="project" value="UniProtKB-UniRule"/>
</dbReference>
<evidence type="ECO:0000256" key="5">
    <source>
        <dbReference type="ARBA" id="ARBA00022927"/>
    </source>
</evidence>
<comment type="subunit">
    <text evidence="11">Forms a complex with SecF. Part of the essential Sec protein translocation apparatus which comprises SecA, SecYEG and auxiliary proteins SecDF-YajC and YidC.</text>
</comment>
<dbReference type="HAMAP" id="MF_01463_B">
    <property type="entry name" value="SecD_B"/>
    <property type="match status" value="1"/>
</dbReference>
<dbReference type="Pfam" id="PF13721">
    <property type="entry name" value="SecD-TM1"/>
    <property type="match status" value="1"/>
</dbReference>
<evidence type="ECO:0000259" key="14">
    <source>
        <dbReference type="Pfam" id="PF21760"/>
    </source>
</evidence>
<dbReference type="Gene3D" id="3.30.70.3400">
    <property type="match status" value="2"/>
</dbReference>
<dbReference type="Gene3D" id="3.30.1360.200">
    <property type="match status" value="1"/>
</dbReference>
<keyword evidence="6 11" id="KW-1133">Transmembrane helix</keyword>
<feature type="domain" description="Protein translocase subunit SecDF P1" evidence="14">
    <location>
        <begin position="227"/>
        <end position="285"/>
    </location>
</feature>
<dbReference type="PANTHER" id="PTHR30081:SF1">
    <property type="entry name" value="PROTEIN TRANSLOCASE SUBUNIT SECD"/>
    <property type="match status" value="1"/>
</dbReference>
<dbReference type="AlphaFoldDB" id="A0A969W7L1"/>
<protein>
    <recommendedName>
        <fullName evidence="10 11">Protein translocase subunit SecD</fullName>
    </recommendedName>
</protein>
<dbReference type="InterPro" id="IPR055344">
    <property type="entry name" value="SecD_SecF_C_bact"/>
</dbReference>
<evidence type="ECO:0000313" key="16">
    <source>
        <dbReference type="EMBL" id="NKF21882.1"/>
    </source>
</evidence>
<dbReference type="FunFam" id="3.30.1360.200:FF:000001">
    <property type="entry name" value="Protein translocase subunit SecD"/>
    <property type="match status" value="1"/>
</dbReference>
<dbReference type="Pfam" id="PF22599">
    <property type="entry name" value="SecDF_P1_head"/>
    <property type="match status" value="1"/>
</dbReference>
<dbReference type="InterPro" id="IPR048631">
    <property type="entry name" value="SecD_1st"/>
</dbReference>
<comment type="similarity">
    <text evidence="9 11">Belongs to the SecD/SecF family. SecD subfamily.</text>
</comment>
<dbReference type="InterPro" id="IPR048634">
    <property type="entry name" value="SecD_SecF_C"/>
</dbReference>
<dbReference type="SUPFAM" id="SSF82866">
    <property type="entry name" value="Multidrug efflux transporter AcrB transmembrane domain"/>
    <property type="match status" value="1"/>
</dbReference>
<keyword evidence="17" id="KW-1185">Reference proteome</keyword>
<dbReference type="NCBIfam" id="TIGR00916">
    <property type="entry name" value="2A0604s01"/>
    <property type="match status" value="1"/>
</dbReference>
<keyword evidence="4 11" id="KW-0812">Transmembrane</keyword>
<feature type="transmembrane region" description="Helical" evidence="11">
    <location>
        <begin position="579"/>
        <end position="602"/>
    </location>
</feature>
<feature type="transmembrane region" description="Helical" evidence="11">
    <location>
        <begin position="455"/>
        <end position="474"/>
    </location>
</feature>
<feature type="transmembrane region" description="Helical" evidence="11">
    <location>
        <begin position="507"/>
        <end position="529"/>
    </location>
</feature>
<evidence type="ECO:0000256" key="7">
    <source>
        <dbReference type="ARBA" id="ARBA00023010"/>
    </source>
</evidence>
<feature type="domain" description="SecD export protein N-terminal TM" evidence="13">
    <location>
        <begin position="1"/>
        <end position="102"/>
    </location>
</feature>
<keyword evidence="3 11" id="KW-1003">Cell membrane</keyword>
<keyword evidence="2 11" id="KW-0813">Transport</keyword>
<evidence type="ECO:0000256" key="9">
    <source>
        <dbReference type="ARBA" id="ARBA00060774"/>
    </source>
</evidence>
<dbReference type="Pfam" id="PF02355">
    <property type="entry name" value="SecD_SecF_C"/>
    <property type="match status" value="1"/>
</dbReference>
<proteinExistence type="inferred from homology"/>
<gene>
    <name evidence="11 16" type="primary">secD</name>
    <name evidence="16" type="ORF">G7Y82_06095</name>
</gene>
<evidence type="ECO:0000256" key="6">
    <source>
        <dbReference type="ARBA" id="ARBA00022989"/>
    </source>
</evidence>
<organism evidence="16 17">
    <name type="scientific">Solimonas marina</name>
    <dbReference type="NCBI Taxonomy" id="2714601"/>
    <lineage>
        <taxon>Bacteria</taxon>
        <taxon>Pseudomonadati</taxon>
        <taxon>Pseudomonadota</taxon>
        <taxon>Gammaproteobacteria</taxon>
        <taxon>Nevskiales</taxon>
        <taxon>Nevskiaceae</taxon>
        <taxon>Solimonas</taxon>
    </lineage>
</organism>
<feature type="domain" description="Protein export membrane protein SecD/SecF C-terminal" evidence="12">
    <location>
        <begin position="435"/>
        <end position="595"/>
    </location>
</feature>
<dbReference type="InterPro" id="IPR022646">
    <property type="entry name" value="SecD/SecF_CS"/>
</dbReference>
<dbReference type="InterPro" id="IPR054384">
    <property type="entry name" value="SecDF_P1_head"/>
</dbReference>
<evidence type="ECO:0000259" key="15">
    <source>
        <dbReference type="Pfam" id="PF22599"/>
    </source>
</evidence>
<dbReference type="InterPro" id="IPR001036">
    <property type="entry name" value="Acrflvin-R"/>
</dbReference>
<dbReference type="GO" id="GO:0015450">
    <property type="term" value="F:protein-transporting ATPase activity"/>
    <property type="evidence" value="ECO:0007669"/>
    <property type="project" value="InterPro"/>
</dbReference>
<keyword evidence="8 11" id="KW-0472">Membrane</keyword>
<dbReference type="Gene3D" id="1.20.1640.10">
    <property type="entry name" value="Multidrug efflux transporter AcrB transmembrane domain"/>
    <property type="match status" value="1"/>
</dbReference>
<dbReference type="Pfam" id="PF21760">
    <property type="entry name" value="SecD_1st"/>
    <property type="match status" value="1"/>
</dbReference>
<evidence type="ECO:0000256" key="1">
    <source>
        <dbReference type="ARBA" id="ARBA00004651"/>
    </source>
</evidence>
<dbReference type="Pfam" id="PF07549">
    <property type="entry name" value="Sec_GG"/>
    <property type="match status" value="1"/>
</dbReference>
<comment type="subcellular location">
    <subcellularLocation>
        <location evidence="1 11">Cell membrane</location>
        <topology evidence="1 11">Multi-pass membrane protein</topology>
    </subcellularLocation>
</comment>
<evidence type="ECO:0000256" key="10">
    <source>
        <dbReference type="ARBA" id="ARBA00068220"/>
    </source>
</evidence>
<dbReference type="PANTHER" id="PTHR30081">
    <property type="entry name" value="PROTEIN-EXPORT MEMBRANE PROTEIN SEC"/>
    <property type="match status" value="1"/>
</dbReference>
<comment type="caution">
    <text evidence="11">Lacks conserved residue(s) required for the propagation of feature annotation.</text>
</comment>
<dbReference type="GO" id="GO:0043952">
    <property type="term" value="P:protein transport by the Sec complex"/>
    <property type="evidence" value="ECO:0007669"/>
    <property type="project" value="UniProtKB-UniRule"/>
</dbReference>
<dbReference type="RefSeq" id="WP_168147104.1">
    <property type="nucleotide sequence ID" value="NZ_JAAVXB010000002.1"/>
</dbReference>
<dbReference type="InterPro" id="IPR022813">
    <property type="entry name" value="SecD/SecF_arch_bac"/>
</dbReference>
<evidence type="ECO:0000256" key="2">
    <source>
        <dbReference type="ARBA" id="ARBA00022448"/>
    </source>
</evidence>
<dbReference type="Proteomes" id="UP000653472">
    <property type="component" value="Unassembled WGS sequence"/>
</dbReference>
<evidence type="ECO:0000259" key="12">
    <source>
        <dbReference type="Pfam" id="PF02355"/>
    </source>
</evidence>
<evidence type="ECO:0000256" key="8">
    <source>
        <dbReference type="ARBA" id="ARBA00023136"/>
    </source>
</evidence>
<dbReference type="GO" id="GO:0065002">
    <property type="term" value="P:intracellular protein transmembrane transport"/>
    <property type="evidence" value="ECO:0007669"/>
    <property type="project" value="UniProtKB-UniRule"/>
</dbReference>
<evidence type="ECO:0000256" key="3">
    <source>
        <dbReference type="ARBA" id="ARBA00022475"/>
    </source>
</evidence>
<feature type="domain" description="SecDF P1 head subdomain" evidence="15">
    <location>
        <begin position="303"/>
        <end position="433"/>
    </location>
</feature>